<organism evidence="1 2">
    <name type="scientific">Aquamicrobium lusatiense</name>
    <dbReference type="NCBI Taxonomy" id="89772"/>
    <lineage>
        <taxon>Bacteria</taxon>
        <taxon>Pseudomonadati</taxon>
        <taxon>Pseudomonadota</taxon>
        <taxon>Alphaproteobacteria</taxon>
        <taxon>Hyphomicrobiales</taxon>
        <taxon>Phyllobacteriaceae</taxon>
        <taxon>Aquamicrobium</taxon>
    </lineage>
</organism>
<protein>
    <submittedName>
        <fullName evidence="1">Uncharacterized protein</fullName>
    </submittedName>
</protein>
<dbReference type="RefSeq" id="WP_183832102.1">
    <property type="nucleotide sequence ID" value="NZ_JACHEU010000003.1"/>
</dbReference>
<evidence type="ECO:0000313" key="1">
    <source>
        <dbReference type="EMBL" id="MBB6013912.1"/>
    </source>
</evidence>
<proteinExistence type="predicted"/>
<sequence>MRTDTSGALEMSRMRHFCLPSDVLHLHQPYGFRSEHHGPAPDSGHGIFVSVSNERQKQGRPLASCNGKSG</sequence>
<evidence type="ECO:0000313" key="2">
    <source>
        <dbReference type="Proteomes" id="UP000533306"/>
    </source>
</evidence>
<gene>
    <name evidence="1" type="ORF">HNR59_003306</name>
</gene>
<dbReference type="Proteomes" id="UP000533306">
    <property type="component" value="Unassembled WGS sequence"/>
</dbReference>
<dbReference type="AlphaFoldDB" id="A0A7W9S4G2"/>
<comment type="caution">
    <text evidence="1">The sequence shown here is derived from an EMBL/GenBank/DDBJ whole genome shotgun (WGS) entry which is preliminary data.</text>
</comment>
<reference evidence="1 2" key="1">
    <citation type="submission" date="2020-08" db="EMBL/GenBank/DDBJ databases">
        <title>Genomic Encyclopedia of Type Strains, Phase IV (KMG-IV): sequencing the most valuable type-strain genomes for metagenomic binning, comparative biology and taxonomic classification.</title>
        <authorList>
            <person name="Goeker M."/>
        </authorList>
    </citation>
    <scope>NUCLEOTIDE SEQUENCE [LARGE SCALE GENOMIC DNA]</scope>
    <source>
        <strain evidence="1 2">DSM 11099</strain>
    </source>
</reference>
<accession>A0A7W9S4G2</accession>
<name>A0A7W9S4G2_9HYPH</name>
<keyword evidence="2" id="KW-1185">Reference proteome</keyword>
<dbReference type="EMBL" id="JACHEU010000003">
    <property type="protein sequence ID" value="MBB6013912.1"/>
    <property type="molecule type" value="Genomic_DNA"/>
</dbReference>